<evidence type="ECO:0008006" key="3">
    <source>
        <dbReference type="Google" id="ProtNLM"/>
    </source>
</evidence>
<dbReference type="EMBL" id="BAAARE010000010">
    <property type="protein sequence ID" value="GAA2486858.1"/>
    <property type="molecule type" value="Genomic_DNA"/>
</dbReference>
<reference evidence="1 2" key="1">
    <citation type="journal article" date="2019" name="Int. J. Syst. Evol. Microbiol.">
        <title>The Global Catalogue of Microorganisms (GCM) 10K type strain sequencing project: providing services to taxonomists for standard genome sequencing and annotation.</title>
        <authorList>
            <consortium name="The Broad Institute Genomics Platform"/>
            <consortium name="The Broad Institute Genome Sequencing Center for Infectious Disease"/>
            <person name="Wu L."/>
            <person name="Ma J."/>
        </authorList>
    </citation>
    <scope>NUCLEOTIDE SEQUENCE [LARGE SCALE GENOMIC DNA]</scope>
    <source>
        <strain evidence="1 2">JCM 16259</strain>
    </source>
</reference>
<keyword evidence="2" id="KW-1185">Reference proteome</keyword>
<protein>
    <recommendedName>
        <fullName evidence="3">Lipoprotein</fullName>
    </recommendedName>
</protein>
<proteinExistence type="predicted"/>
<evidence type="ECO:0000313" key="1">
    <source>
        <dbReference type="EMBL" id="GAA2486858.1"/>
    </source>
</evidence>
<gene>
    <name evidence="1" type="ORF">GCM10009858_26020</name>
</gene>
<accession>A0ABN3LMM8</accession>
<dbReference type="RefSeq" id="WP_344255347.1">
    <property type="nucleotide sequence ID" value="NZ_BAAARE010000010.1"/>
</dbReference>
<sequence length="202" mass="20649">MRSDESVSPGRSESGRPRRRLRRLASALAALATGAVTVTGVAACTSGASAPRPTVEGPSMTSVPDGTTVRLTELEMPPSSAAEVARLLVRDADGLFWSGSKEPGRPFPARAGGRYRLTGRCLPATAPGLLVVDLLGPDEPGAVDGAPSQPQTGKRVATVRIPCDGNATHLDLEAVPDGSGALSVAEATSQVATGWVVLTRTS</sequence>
<name>A0ABN3LMM8_9MICO</name>
<comment type="caution">
    <text evidence="1">The sequence shown here is derived from an EMBL/GenBank/DDBJ whole genome shotgun (WGS) entry which is preliminary data.</text>
</comment>
<dbReference type="Proteomes" id="UP001500730">
    <property type="component" value="Unassembled WGS sequence"/>
</dbReference>
<evidence type="ECO:0000313" key="2">
    <source>
        <dbReference type="Proteomes" id="UP001500730"/>
    </source>
</evidence>
<organism evidence="1 2">
    <name type="scientific">Terrabacter carboxydivorans</name>
    <dbReference type="NCBI Taxonomy" id="619730"/>
    <lineage>
        <taxon>Bacteria</taxon>
        <taxon>Bacillati</taxon>
        <taxon>Actinomycetota</taxon>
        <taxon>Actinomycetes</taxon>
        <taxon>Micrococcales</taxon>
        <taxon>Intrasporangiaceae</taxon>
        <taxon>Terrabacter</taxon>
    </lineage>
</organism>